<evidence type="ECO:0008006" key="3">
    <source>
        <dbReference type="Google" id="ProtNLM"/>
    </source>
</evidence>
<feature type="compositionally biased region" description="Low complexity" evidence="1">
    <location>
        <begin position="258"/>
        <end position="318"/>
    </location>
</feature>
<proteinExistence type="predicted"/>
<dbReference type="AlphaFoldDB" id="A0A7S1YTX0"/>
<dbReference type="SUPFAM" id="SSF52540">
    <property type="entry name" value="P-loop containing nucleoside triphosphate hydrolases"/>
    <property type="match status" value="1"/>
</dbReference>
<evidence type="ECO:0000313" key="2">
    <source>
        <dbReference type="EMBL" id="CAD9319309.1"/>
    </source>
</evidence>
<feature type="region of interest" description="Disordered" evidence="1">
    <location>
        <begin position="474"/>
        <end position="497"/>
    </location>
</feature>
<gene>
    <name evidence="2" type="ORF">DBRI1063_LOCUS5340</name>
</gene>
<name>A0A7S1YTX0_9STRA</name>
<accession>A0A7S1YTX0</accession>
<evidence type="ECO:0000256" key="1">
    <source>
        <dbReference type="SAM" id="MobiDB-lite"/>
    </source>
</evidence>
<feature type="region of interest" description="Disordered" evidence="1">
    <location>
        <begin position="258"/>
        <end position="342"/>
    </location>
</feature>
<organism evidence="2">
    <name type="scientific">Ditylum brightwellii</name>
    <dbReference type="NCBI Taxonomy" id="49249"/>
    <lineage>
        <taxon>Eukaryota</taxon>
        <taxon>Sar</taxon>
        <taxon>Stramenopiles</taxon>
        <taxon>Ochrophyta</taxon>
        <taxon>Bacillariophyta</taxon>
        <taxon>Mediophyceae</taxon>
        <taxon>Lithodesmiophycidae</taxon>
        <taxon>Lithodesmiales</taxon>
        <taxon>Lithodesmiaceae</taxon>
        <taxon>Ditylum</taxon>
    </lineage>
</organism>
<dbReference type="InterPro" id="IPR027417">
    <property type="entry name" value="P-loop_NTPase"/>
</dbReference>
<reference evidence="2" key="1">
    <citation type="submission" date="2021-01" db="EMBL/GenBank/DDBJ databases">
        <authorList>
            <person name="Corre E."/>
            <person name="Pelletier E."/>
            <person name="Niang G."/>
            <person name="Scheremetjew M."/>
            <person name="Finn R."/>
            <person name="Kale V."/>
            <person name="Holt S."/>
            <person name="Cochrane G."/>
            <person name="Meng A."/>
            <person name="Brown T."/>
            <person name="Cohen L."/>
        </authorList>
    </citation>
    <scope>NUCLEOTIDE SEQUENCE</scope>
    <source>
        <strain evidence="2">Pop2</strain>
    </source>
</reference>
<sequence length="620" mass="69310">MSKLYTKMRSVRFGAALGISLMMTVSILEIPSMMSREKHRHREMWVALENGGCDVSSPAPPDVPIKAIFAANFPGSGTKMLWNLIEALTGLPTADEWGYNYADGTAVAIKTHYPHASGHLPEYAEEVPRAIMLLRNPKYTFASLHNFVYEFRNNLPSHSTRAPEDEWIRWRDGNFEQILNQWYEFIVFWMDQYEPKDRLITAYEELVNPEYGAQAASNIAAFIAQNQNVHPIVAESIPCVWRSIVKYREDPRFAQAAVQAQATEQATDQPQAEAQPDQQSGLQPEFQSEPQMEPQMEPQPEFQSEPQPEFQSEPQPEFQPEHQLEFQPEPQPESQPEPPQLRRRLQEVAPSEMMPQVFPVPDEQVEQQVFIAEEPQALEDVPSQPAADTNGYSQTFFNPASIRAGPEEKPYTALQLGMMIDQMQNLKTRYKYDEIFVNTLEAYIRDIMSAPVAPVTVQPPLVGEEVQPLMAGEEVQPSADQEYPDHDNTAMEQAESPVEPTYSEVEAVATPVDEAIPPAQLSEAVFDAVDGPPSEEAESSGEPGDFGMSEAYAEAAFNSPIAHLAQARSLVRTTEDTPTINAATTGNLAGDIDTFGENFALHMLENEAANTVKYDPFSGI</sequence>
<dbReference type="EMBL" id="HBGN01008354">
    <property type="protein sequence ID" value="CAD9319309.1"/>
    <property type="molecule type" value="Transcribed_RNA"/>
</dbReference>
<feature type="compositionally biased region" description="Pro residues" evidence="1">
    <location>
        <begin position="329"/>
        <end position="339"/>
    </location>
</feature>
<dbReference type="Gene3D" id="3.40.50.300">
    <property type="entry name" value="P-loop containing nucleotide triphosphate hydrolases"/>
    <property type="match status" value="1"/>
</dbReference>
<protein>
    <recommendedName>
        <fullName evidence="3">Sulfotransferase domain-containing protein</fullName>
    </recommendedName>
</protein>